<dbReference type="InterPro" id="IPR036249">
    <property type="entry name" value="Thioredoxin-like_sf"/>
</dbReference>
<dbReference type="NCBIfam" id="TIGR02174">
    <property type="entry name" value="CXXU_selWTH"/>
    <property type="match status" value="1"/>
</dbReference>
<keyword evidence="4" id="KW-1185">Reference proteome</keyword>
<comment type="caution">
    <text evidence="3">The sequence shown here is derived from an EMBL/GenBank/DDBJ whole genome shotgun (WGS) entry which is preliminary data.</text>
</comment>
<protein>
    <recommendedName>
        <fullName evidence="5">Selenoprotein T</fullName>
    </recommendedName>
</protein>
<dbReference type="PANTHER" id="PTHR13544:SF0">
    <property type="entry name" value="THIOREDOXIN REDUCTASE-LIKE SELENOPROTEIN T"/>
    <property type="match status" value="1"/>
</dbReference>
<evidence type="ECO:0000256" key="2">
    <source>
        <dbReference type="ARBA" id="ARBA00023284"/>
    </source>
</evidence>
<accession>A0AAD7UA28</accession>
<dbReference type="GO" id="GO:0004791">
    <property type="term" value="F:thioredoxin-disulfide reductase (NADPH) activity"/>
    <property type="evidence" value="ECO:0007669"/>
    <property type="project" value="TreeGrafter"/>
</dbReference>
<organism evidence="3 4">
    <name type="scientific">Chrysophaeum taylorii</name>
    <dbReference type="NCBI Taxonomy" id="2483200"/>
    <lineage>
        <taxon>Eukaryota</taxon>
        <taxon>Sar</taxon>
        <taxon>Stramenopiles</taxon>
        <taxon>Ochrophyta</taxon>
        <taxon>Pelagophyceae</taxon>
        <taxon>Pelagomonadales</taxon>
        <taxon>Pelagomonadaceae</taxon>
        <taxon>Chrysophaeum</taxon>
    </lineage>
</organism>
<name>A0AAD7UA28_9STRA</name>
<sequence length="375" mass="40427">MMLGLLTVEYQGQERVSSVGPWRREQLFFDVKAPVTMGVTLGVEKKEAIVDIARILAGAHQVDTRVALDGGYVRVSATLDVTTSLRVGDVVAPSGAVPWSGPRRLIVEAIGLDRVLVAYYHLGAACRVAVPRSGVVSSEDDDFDDVGEDVAPQPLPIVAKPQIGIPVASLLHVSMAGEGGGGVPGVVRYLVILVAAMYARDLIVGKEVSKEPPPPSRVTPVAEETTAEFAERNFLELRKFLEERYNLDSIEAEHYPPPAHGVVAAQIAGMAQMATVVLLFVGDRAFTFLGLPVPSWYGLVAENKMMTFAVVWLANNFANSLVATGAFEIYLDDRLVFSKLETGRLPTVQDLVSGLKQNGLKPISSSNNNNNNNFF</sequence>
<dbReference type="Pfam" id="PF10262">
    <property type="entry name" value="Rdx"/>
    <property type="match status" value="1"/>
</dbReference>
<dbReference type="InterPro" id="IPR019389">
    <property type="entry name" value="Selenoprotein_T"/>
</dbReference>
<dbReference type="GO" id="GO:0045454">
    <property type="term" value="P:cell redox homeostasis"/>
    <property type="evidence" value="ECO:0007669"/>
    <property type="project" value="TreeGrafter"/>
</dbReference>
<dbReference type="InterPro" id="IPR011893">
    <property type="entry name" value="Selenoprotein_Rdx-typ"/>
</dbReference>
<proteinExistence type="predicted"/>
<evidence type="ECO:0000313" key="4">
    <source>
        <dbReference type="Proteomes" id="UP001230188"/>
    </source>
</evidence>
<dbReference type="AlphaFoldDB" id="A0AAD7UA28"/>
<dbReference type="EMBL" id="JAQMWT010000456">
    <property type="protein sequence ID" value="KAJ8601071.1"/>
    <property type="molecule type" value="Genomic_DNA"/>
</dbReference>
<dbReference type="GO" id="GO:0005789">
    <property type="term" value="C:endoplasmic reticulum membrane"/>
    <property type="evidence" value="ECO:0007669"/>
    <property type="project" value="TreeGrafter"/>
</dbReference>
<dbReference type="Gene3D" id="3.40.30.10">
    <property type="entry name" value="Glutaredoxin"/>
    <property type="match status" value="1"/>
</dbReference>
<evidence type="ECO:0008006" key="5">
    <source>
        <dbReference type="Google" id="ProtNLM"/>
    </source>
</evidence>
<dbReference type="PANTHER" id="PTHR13544">
    <property type="entry name" value="SELENOPROTEIN T"/>
    <property type="match status" value="1"/>
</dbReference>
<keyword evidence="2" id="KW-0676">Redox-active center</keyword>
<evidence type="ECO:0000256" key="1">
    <source>
        <dbReference type="ARBA" id="ARBA00022729"/>
    </source>
</evidence>
<dbReference type="SUPFAM" id="SSF52833">
    <property type="entry name" value="Thioredoxin-like"/>
    <property type="match status" value="1"/>
</dbReference>
<reference evidence="3" key="1">
    <citation type="submission" date="2023-01" db="EMBL/GenBank/DDBJ databases">
        <title>Metagenome sequencing of chrysophaentin producing Chrysophaeum taylorii.</title>
        <authorList>
            <person name="Davison J."/>
            <person name="Bewley C."/>
        </authorList>
    </citation>
    <scope>NUCLEOTIDE SEQUENCE</scope>
    <source>
        <strain evidence="3">NIES-1699</strain>
    </source>
</reference>
<evidence type="ECO:0000313" key="3">
    <source>
        <dbReference type="EMBL" id="KAJ8601071.1"/>
    </source>
</evidence>
<dbReference type="Proteomes" id="UP001230188">
    <property type="component" value="Unassembled WGS sequence"/>
</dbReference>
<gene>
    <name evidence="3" type="ORF">CTAYLR_004511</name>
</gene>
<keyword evidence="1" id="KW-0732">Signal</keyword>